<feature type="transmembrane region" description="Helical" evidence="7">
    <location>
        <begin position="63"/>
        <end position="83"/>
    </location>
</feature>
<evidence type="ECO:0000313" key="10">
    <source>
        <dbReference type="Proteomes" id="UP001201262"/>
    </source>
</evidence>
<keyword evidence="2 7" id="KW-0812">Transmembrane</keyword>
<evidence type="ECO:0000256" key="3">
    <source>
        <dbReference type="ARBA" id="ARBA00022989"/>
    </source>
</evidence>
<evidence type="ECO:0000256" key="7">
    <source>
        <dbReference type="SAM" id="Phobius"/>
    </source>
</evidence>
<reference evidence="9" key="1">
    <citation type="submission" date="2021-12" db="EMBL/GenBank/DDBJ databases">
        <title>Convergent genome expansion in fungi linked to evolution of root-endophyte symbiosis.</title>
        <authorList>
            <consortium name="DOE Joint Genome Institute"/>
            <person name="Ke Y.-H."/>
            <person name="Bonito G."/>
            <person name="Liao H.-L."/>
            <person name="Looney B."/>
            <person name="Rojas-Flechas A."/>
            <person name="Nash J."/>
            <person name="Hameed K."/>
            <person name="Schadt C."/>
            <person name="Martin F."/>
            <person name="Crous P.W."/>
            <person name="Miettinen O."/>
            <person name="Magnuson J.K."/>
            <person name="Labbe J."/>
            <person name="Jacobson D."/>
            <person name="Doktycz M.J."/>
            <person name="Veneault-Fourrey C."/>
            <person name="Kuo A."/>
            <person name="Mondo S."/>
            <person name="Calhoun S."/>
            <person name="Riley R."/>
            <person name="Ohm R."/>
            <person name="LaButti K."/>
            <person name="Andreopoulos B."/>
            <person name="Pangilinan J."/>
            <person name="Nolan M."/>
            <person name="Tritt A."/>
            <person name="Clum A."/>
            <person name="Lipzen A."/>
            <person name="Daum C."/>
            <person name="Barry K."/>
            <person name="Grigoriev I.V."/>
            <person name="Vilgalys R."/>
        </authorList>
    </citation>
    <scope>NUCLEOTIDE SEQUENCE</scope>
    <source>
        <strain evidence="9">PMI_201</strain>
    </source>
</reference>
<protein>
    <recommendedName>
        <fullName evidence="8">Rhodopsin domain-containing protein</fullName>
    </recommendedName>
</protein>
<feature type="transmembrane region" description="Helical" evidence="7">
    <location>
        <begin position="188"/>
        <end position="214"/>
    </location>
</feature>
<feature type="domain" description="Rhodopsin" evidence="8">
    <location>
        <begin position="49"/>
        <end position="308"/>
    </location>
</feature>
<dbReference type="RefSeq" id="XP_046071431.1">
    <property type="nucleotide sequence ID" value="XM_046216393.1"/>
</dbReference>
<dbReference type="AlphaFoldDB" id="A0AAD4KTD2"/>
<feature type="transmembrane region" description="Helical" evidence="7">
    <location>
        <begin position="103"/>
        <end position="131"/>
    </location>
</feature>
<dbReference type="Proteomes" id="UP001201262">
    <property type="component" value="Unassembled WGS sequence"/>
</dbReference>
<comment type="subcellular location">
    <subcellularLocation>
        <location evidence="1">Membrane</location>
        <topology evidence="1">Multi-pass membrane protein</topology>
    </subcellularLocation>
</comment>
<dbReference type="Pfam" id="PF20684">
    <property type="entry name" value="Fung_rhodopsin"/>
    <property type="match status" value="1"/>
</dbReference>
<feature type="transmembrane region" description="Helical" evidence="7">
    <location>
        <begin position="226"/>
        <end position="251"/>
    </location>
</feature>
<dbReference type="EMBL" id="JAJTJA010000007">
    <property type="protein sequence ID" value="KAH8696495.1"/>
    <property type="molecule type" value="Genomic_DNA"/>
</dbReference>
<evidence type="ECO:0000313" key="9">
    <source>
        <dbReference type="EMBL" id="KAH8696495.1"/>
    </source>
</evidence>
<evidence type="ECO:0000256" key="2">
    <source>
        <dbReference type="ARBA" id="ARBA00022692"/>
    </source>
</evidence>
<sequence length="371" mass="41826">MTTQTSSVASTAVSLIPPPTEIDNAHKVYSVAIACIILGIIGSVTVIARLAQRGHARAFGADDYAIIPGLLFYIGWTAMAAYVNLNAGVGKPLWEITLGEYSVWYKGIVGSSLIYPAMTTSIRISVLFLYYRTFAVQMPNMRIILWVLIILQGIYLVVFSIMPGFICHPLDRAWTSITERHVYCNDWYYYYLSVALYSCSMAFDGILLFIPLYPISTLHLPLRKRIGIAVIFMMGAGASVAAAYKLAIFVLQMKRIDEINPLWLQYEMSRITPPQFDDYGRTFWIPSQVEPCVALIGTSIPALRHLFVERKQQLSAYYSKNSKQRSSASRSGGFRSEHNRHSTSQLVNGLEDGEDLLRREYLELRDRGESR</sequence>
<evidence type="ECO:0000256" key="4">
    <source>
        <dbReference type="ARBA" id="ARBA00023136"/>
    </source>
</evidence>
<dbReference type="InterPro" id="IPR052337">
    <property type="entry name" value="SAT4-like"/>
</dbReference>
<evidence type="ECO:0000259" key="8">
    <source>
        <dbReference type="Pfam" id="PF20684"/>
    </source>
</evidence>
<dbReference type="GO" id="GO:0016020">
    <property type="term" value="C:membrane"/>
    <property type="evidence" value="ECO:0007669"/>
    <property type="project" value="UniProtKB-SubCell"/>
</dbReference>
<gene>
    <name evidence="9" type="ORF">BGW36DRAFT_381107</name>
</gene>
<evidence type="ECO:0000256" key="6">
    <source>
        <dbReference type="SAM" id="MobiDB-lite"/>
    </source>
</evidence>
<accession>A0AAD4KTD2</accession>
<evidence type="ECO:0000256" key="5">
    <source>
        <dbReference type="ARBA" id="ARBA00038359"/>
    </source>
</evidence>
<keyword evidence="10" id="KW-1185">Reference proteome</keyword>
<feature type="compositionally biased region" description="Low complexity" evidence="6">
    <location>
        <begin position="325"/>
        <end position="334"/>
    </location>
</feature>
<dbReference type="GeneID" id="70246680"/>
<organism evidence="9 10">
    <name type="scientific">Talaromyces proteolyticus</name>
    <dbReference type="NCBI Taxonomy" id="1131652"/>
    <lineage>
        <taxon>Eukaryota</taxon>
        <taxon>Fungi</taxon>
        <taxon>Dikarya</taxon>
        <taxon>Ascomycota</taxon>
        <taxon>Pezizomycotina</taxon>
        <taxon>Eurotiomycetes</taxon>
        <taxon>Eurotiomycetidae</taxon>
        <taxon>Eurotiales</taxon>
        <taxon>Trichocomaceae</taxon>
        <taxon>Talaromyces</taxon>
        <taxon>Talaromyces sect. Bacilispori</taxon>
    </lineage>
</organism>
<proteinExistence type="inferred from homology"/>
<feature type="transmembrane region" description="Helical" evidence="7">
    <location>
        <begin position="28"/>
        <end position="51"/>
    </location>
</feature>
<comment type="similarity">
    <text evidence="5">Belongs to the SAT4 family.</text>
</comment>
<dbReference type="InterPro" id="IPR049326">
    <property type="entry name" value="Rhodopsin_dom_fungi"/>
</dbReference>
<dbReference type="PANTHER" id="PTHR33048:SF47">
    <property type="entry name" value="INTEGRAL MEMBRANE PROTEIN-RELATED"/>
    <property type="match status" value="1"/>
</dbReference>
<name>A0AAD4KTD2_9EURO</name>
<keyword evidence="3 7" id="KW-1133">Transmembrane helix</keyword>
<feature type="region of interest" description="Disordered" evidence="6">
    <location>
        <begin position="319"/>
        <end position="349"/>
    </location>
</feature>
<dbReference type="PANTHER" id="PTHR33048">
    <property type="entry name" value="PTH11-LIKE INTEGRAL MEMBRANE PROTEIN (AFU_ORTHOLOGUE AFUA_5G11245)"/>
    <property type="match status" value="1"/>
</dbReference>
<evidence type="ECO:0000256" key="1">
    <source>
        <dbReference type="ARBA" id="ARBA00004141"/>
    </source>
</evidence>
<feature type="transmembrane region" description="Helical" evidence="7">
    <location>
        <begin position="143"/>
        <end position="166"/>
    </location>
</feature>
<comment type="caution">
    <text evidence="9">The sequence shown here is derived from an EMBL/GenBank/DDBJ whole genome shotgun (WGS) entry which is preliminary data.</text>
</comment>
<keyword evidence="4 7" id="KW-0472">Membrane</keyword>